<proteinExistence type="predicted"/>
<dbReference type="RefSeq" id="WP_003623723.1">
    <property type="nucleotide sequence ID" value="NZ_LPWU01000126.1"/>
</dbReference>
<dbReference type="GeneID" id="60376750"/>
<sequence length="70" mass="7882">MSTVTISVLKEFVSKASALHQTWKASKPSASELSWRECVEDENYKDAVVDRDFLAELTKANIPYEMSEAV</sequence>
<dbReference type="OrthoDB" id="7221874at2"/>
<dbReference type="PATRIC" id="fig|438.15.peg.847"/>
<accession>A0A1A0DG02</accession>
<dbReference type="Proteomes" id="UP000093796">
    <property type="component" value="Unassembled WGS sequence"/>
</dbReference>
<protein>
    <submittedName>
        <fullName evidence="1">Uncharacterized protein</fullName>
    </submittedName>
</protein>
<dbReference type="AlphaFoldDB" id="A0A1A0DG02"/>
<evidence type="ECO:0000313" key="2">
    <source>
        <dbReference type="Proteomes" id="UP000093796"/>
    </source>
</evidence>
<reference evidence="1 2" key="1">
    <citation type="submission" date="2016-05" db="EMBL/GenBank/DDBJ databases">
        <title>Genome sequencing of Acetobacter pasteurianus strain SRCM100623.</title>
        <authorList>
            <person name="Song Y.R."/>
        </authorList>
    </citation>
    <scope>NUCLEOTIDE SEQUENCE [LARGE SCALE GENOMIC DNA]</scope>
    <source>
        <strain evidence="1 2">SRCM100623</strain>
    </source>
</reference>
<evidence type="ECO:0000313" key="1">
    <source>
        <dbReference type="EMBL" id="OAZ73905.1"/>
    </source>
</evidence>
<gene>
    <name evidence="1" type="ORF">SRCM100623_00734</name>
</gene>
<dbReference type="EMBL" id="LYUD01000078">
    <property type="protein sequence ID" value="OAZ73905.1"/>
    <property type="molecule type" value="Genomic_DNA"/>
</dbReference>
<comment type="caution">
    <text evidence="1">The sequence shown here is derived from an EMBL/GenBank/DDBJ whole genome shotgun (WGS) entry which is preliminary data.</text>
</comment>
<organism evidence="1 2">
    <name type="scientific">Acetobacter pasteurianus</name>
    <name type="common">Acetobacter turbidans</name>
    <dbReference type="NCBI Taxonomy" id="438"/>
    <lineage>
        <taxon>Bacteria</taxon>
        <taxon>Pseudomonadati</taxon>
        <taxon>Pseudomonadota</taxon>
        <taxon>Alphaproteobacteria</taxon>
        <taxon>Acetobacterales</taxon>
        <taxon>Acetobacteraceae</taxon>
        <taxon>Acetobacter</taxon>
    </lineage>
</organism>
<name>A0A1A0DG02_ACEPA</name>